<dbReference type="Pfam" id="PF00072">
    <property type="entry name" value="Response_reg"/>
    <property type="match status" value="1"/>
</dbReference>
<dbReference type="PANTHER" id="PTHR44591:SF3">
    <property type="entry name" value="RESPONSE REGULATORY DOMAIN-CONTAINING PROTEIN"/>
    <property type="match status" value="1"/>
</dbReference>
<keyword evidence="6" id="KW-1185">Reference proteome</keyword>
<evidence type="ECO:0000259" key="4">
    <source>
        <dbReference type="PROSITE" id="PS50110"/>
    </source>
</evidence>
<dbReference type="EMBL" id="RAWG01000110">
    <property type="protein sequence ID" value="RKH41289.1"/>
    <property type="molecule type" value="Genomic_DNA"/>
</dbReference>
<proteinExistence type="predicted"/>
<feature type="compositionally biased region" description="Basic residues" evidence="3">
    <location>
        <begin position="165"/>
        <end position="186"/>
    </location>
</feature>
<dbReference type="InterPro" id="IPR011006">
    <property type="entry name" value="CheY-like_superfamily"/>
</dbReference>
<gene>
    <name evidence="5" type="ORF">D7X12_18580</name>
</gene>
<reference evidence="6" key="1">
    <citation type="submission" date="2018-09" db="EMBL/GenBank/DDBJ databases">
        <authorList>
            <person name="Livingstone P.G."/>
            <person name="Whitworth D.E."/>
        </authorList>
    </citation>
    <scope>NUCLEOTIDE SEQUENCE [LARGE SCALE GENOMIC DNA]</scope>
    <source>
        <strain evidence="6">CA040B</strain>
    </source>
</reference>
<dbReference type="GO" id="GO:0000160">
    <property type="term" value="P:phosphorelay signal transduction system"/>
    <property type="evidence" value="ECO:0007669"/>
    <property type="project" value="InterPro"/>
</dbReference>
<sequence length="240" mass="26928">MITILLVDDEVEVLDVYSDLLESMGHSVLRASDGLQALEVARRRHPDLVVTDWMMPRMNGVELCGELVREQELRDLPIIMHSSSGNPHAPGVVAFLPKSGDLERFEEVVTRTLDTTRQRTQQVCPPSAGLQQQLHRASQPLSAVRCGRRHPPDAPATLRSPAPARGRRSCPRPTRCRPAARQHRGPCRSPLNHPSRGARGNCLERRRRWGGHLRQGKQLSQRGGLDVPVRRSGIWRRFVG</sequence>
<evidence type="ECO:0000313" key="5">
    <source>
        <dbReference type="EMBL" id="RKH41289.1"/>
    </source>
</evidence>
<dbReference type="CDD" id="cd17574">
    <property type="entry name" value="REC_OmpR"/>
    <property type="match status" value="1"/>
</dbReference>
<dbReference type="InterPro" id="IPR001789">
    <property type="entry name" value="Sig_transdc_resp-reg_receiver"/>
</dbReference>
<accession>A0A3A8NCJ1</accession>
<comment type="caution">
    <text evidence="5">The sequence shown here is derived from an EMBL/GenBank/DDBJ whole genome shotgun (WGS) entry which is preliminary data.</text>
</comment>
<evidence type="ECO:0000313" key="6">
    <source>
        <dbReference type="Proteomes" id="UP000273405"/>
    </source>
</evidence>
<name>A0A3A8NCJ1_9BACT</name>
<feature type="region of interest" description="Disordered" evidence="3">
    <location>
        <begin position="145"/>
        <end position="201"/>
    </location>
</feature>
<feature type="modified residue" description="4-aspartylphosphate" evidence="2">
    <location>
        <position position="52"/>
    </location>
</feature>
<feature type="domain" description="Response regulatory" evidence="4">
    <location>
        <begin position="3"/>
        <end position="113"/>
    </location>
</feature>
<dbReference type="Proteomes" id="UP000273405">
    <property type="component" value="Unassembled WGS sequence"/>
</dbReference>
<organism evidence="5 6">
    <name type="scientific">Corallococcus sicarius</name>
    <dbReference type="NCBI Taxonomy" id="2316726"/>
    <lineage>
        <taxon>Bacteria</taxon>
        <taxon>Pseudomonadati</taxon>
        <taxon>Myxococcota</taxon>
        <taxon>Myxococcia</taxon>
        <taxon>Myxococcales</taxon>
        <taxon>Cystobacterineae</taxon>
        <taxon>Myxococcaceae</taxon>
        <taxon>Corallococcus</taxon>
    </lineage>
</organism>
<protein>
    <submittedName>
        <fullName evidence="5">Response regulator</fullName>
    </submittedName>
</protein>
<dbReference type="InterPro" id="IPR050595">
    <property type="entry name" value="Bact_response_regulator"/>
</dbReference>
<evidence type="ECO:0000256" key="3">
    <source>
        <dbReference type="SAM" id="MobiDB-lite"/>
    </source>
</evidence>
<dbReference type="AlphaFoldDB" id="A0A3A8NCJ1"/>
<dbReference type="Gene3D" id="3.40.50.2300">
    <property type="match status" value="1"/>
</dbReference>
<dbReference type="PROSITE" id="PS50110">
    <property type="entry name" value="RESPONSE_REGULATORY"/>
    <property type="match status" value="1"/>
</dbReference>
<evidence type="ECO:0000256" key="2">
    <source>
        <dbReference type="PROSITE-ProRule" id="PRU00169"/>
    </source>
</evidence>
<keyword evidence="1 2" id="KW-0597">Phosphoprotein</keyword>
<dbReference type="OrthoDB" id="9800897at2"/>
<evidence type="ECO:0000256" key="1">
    <source>
        <dbReference type="ARBA" id="ARBA00022553"/>
    </source>
</evidence>
<dbReference type="SUPFAM" id="SSF52172">
    <property type="entry name" value="CheY-like"/>
    <property type="match status" value="1"/>
</dbReference>
<dbReference type="SMART" id="SM00448">
    <property type="entry name" value="REC"/>
    <property type="match status" value="1"/>
</dbReference>
<dbReference type="PANTHER" id="PTHR44591">
    <property type="entry name" value="STRESS RESPONSE REGULATOR PROTEIN 1"/>
    <property type="match status" value="1"/>
</dbReference>